<evidence type="ECO:0000259" key="13">
    <source>
        <dbReference type="Pfam" id="PF00082"/>
    </source>
</evidence>
<evidence type="ECO:0000256" key="9">
    <source>
        <dbReference type="RuleBase" id="RU003355"/>
    </source>
</evidence>
<keyword evidence="4 8" id="KW-0645">Protease</keyword>
<dbReference type="PRINTS" id="PR00723">
    <property type="entry name" value="SUBTILISIN"/>
</dbReference>
<name>A0ABV3N9M2_9ACTO</name>
<dbReference type="Pfam" id="PF02225">
    <property type="entry name" value="PA"/>
    <property type="match status" value="1"/>
</dbReference>
<dbReference type="InterPro" id="IPR003137">
    <property type="entry name" value="PA_domain"/>
</dbReference>
<keyword evidence="2" id="KW-0134">Cell wall</keyword>
<evidence type="ECO:0000256" key="6">
    <source>
        <dbReference type="ARBA" id="ARBA00022801"/>
    </source>
</evidence>
<dbReference type="Gene3D" id="2.60.40.10">
    <property type="entry name" value="Immunoglobulins"/>
    <property type="match status" value="2"/>
</dbReference>
<organism evidence="16 17">
    <name type="scientific">Trueperella pyogenes</name>
    <dbReference type="NCBI Taxonomy" id="1661"/>
    <lineage>
        <taxon>Bacteria</taxon>
        <taxon>Bacillati</taxon>
        <taxon>Actinomycetota</taxon>
        <taxon>Actinomycetes</taxon>
        <taxon>Actinomycetales</taxon>
        <taxon>Actinomycetaceae</taxon>
        <taxon>Trueperella</taxon>
    </lineage>
</organism>
<keyword evidence="11" id="KW-1133">Transmembrane helix</keyword>
<comment type="similarity">
    <text evidence="1 8 9">Belongs to the peptidase S8 family.</text>
</comment>
<keyword evidence="6 8" id="KW-0378">Hydrolase</keyword>
<dbReference type="Pfam" id="PF06280">
    <property type="entry name" value="fn3_5"/>
    <property type="match status" value="1"/>
</dbReference>
<feature type="region of interest" description="Disordered" evidence="10">
    <location>
        <begin position="1435"/>
        <end position="1483"/>
    </location>
</feature>
<dbReference type="PROSITE" id="PS00137">
    <property type="entry name" value="SUBTILASE_HIS"/>
    <property type="match status" value="1"/>
</dbReference>
<dbReference type="InterPro" id="IPR023828">
    <property type="entry name" value="Peptidase_S8_Ser-AS"/>
</dbReference>
<evidence type="ECO:0000256" key="4">
    <source>
        <dbReference type="ARBA" id="ARBA00022670"/>
    </source>
</evidence>
<evidence type="ECO:0000256" key="3">
    <source>
        <dbReference type="ARBA" id="ARBA00022525"/>
    </source>
</evidence>
<feature type="domain" description="C5a peptidase/Subtilisin-like protease SBT2-like Fn3-like" evidence="15">
    <location>
        <begin position="619"/>
        <end position="723"/>
    </location>
</feature>
<dbReference type="InterPro" id="IPR015500">
    <property type="entry name" value="Peptidase_S8_subtilisin-rel"/>
</dbReference>
<feature type="active site" description="Charge relay system" evidence="8">
    <location>
        <position position="151"/>
    </location>
</feature>
<dbReference type="SUPFAM" id="SSF52025">
    <property type="entry name" value="PA domain"/>
    <property type="match status" value="1"/>
</dbReference>
<dbReference type="InterPro" id="IPR023827">
    <property type="entry name" value="Peptidase_S8_Asp-AS"/>
</dbReference>
<dbReference type="InterPro" id="IPR046450">
    <property type="entry name" value="PA_dom_sf"/>
</dbReference>
<evidence type="ECO:0000259" key="14">
    <source>
        <dbReference type="Pfam" id="PF02225"/>
    </source>
</evidence>
<evidence type="ECO:0000313" key="17">
    <source>
        <dbReference type="Proteomes" id="UP001555100"/>
    </source>
</evidence>
<feature type="compositionally biased region" description="Pro residues" evidence="10">
    <location>
        <begin position="26"/>
        <end position="35"/>
    </location>
</feature>
<keyword evidence="3" id="KW-0964">Secreted</keyword>
<proteinExistence type="inferred from homology"/>
<keyword evidence="17" id="KW-1185">Reference proteome</keyword>
<sequence>MRKKLIAGLAVLALSLGAAPAAAAPDAPPAPPAPPAAATERPEKSVPIIVTLERQPKGSTDKAMVEKITNDLAAKYNMSIRRQFSYLVNAFSAYVPVSAIEDLALEKGVAAVDRMRVYYPSMESAVKLTQVVQASQKHDVDGQGLVVSIVDTGIDINHQDMRLDDGVAVRVKPEAGFTDKVPYGYNFADETTQVKDKTASQHGMHVAGIVAANAPDGADVIKNGRIDGVAPNAQLLAMKVFSNDPKKPGAAADDVMAAVEESVKRGADVINLSLGHPNGHEGQALGEQRVIANARAAGVEVIVAAGNEGQNGSAKGVTDDQLGLLDDGTVGGPSTGTDAWSVASVENSTIVNSAGTAKNDKEEYTFSYQLQVGSSDGSPVEIVDAGWGTMQETLGKDFSGKFVLIQRGAKEGEEPITFGDKFRNALFAKAAGVIVYNHKQGGDEFLGMGGLEGITIPGAFIGHKDGVKLAEMIKAGKTTIALTNMRVVVANPDSMRPSSFTSWGAGPELGFKPEIAGIGGNVYSTVNDHKYDTKSGTSMAAPHVAGVAALMIQKAEADNPQRPRSEIVLRNRIALSNTAKILEKDGVPFAPRQIGAGLVQVQDALETKVLATVDDSPVVALKEVAATKSFTVTLANESDQPRTFAAGATCVVNEEEKPDSKTTTYCSKTDTITASTDEVTVPAGGKTEVTYTLNVSGADHWTQGWVTFEAKDEGQPNLSVPYLGFAGDWNAEPIIDYPRYAGFPKPVLEKVNTPTHTSLYTLINGGQYTFNDGEQFISPNGDGLADVVFARVAMLRNAKRVDISILDDAGKTVRQIGSQDEVVRPILKAQLENKPNALQTSFSSIRFNGKVYNPRRASFEDLPDGKYKFRISAKMGEAWPAQHLDMPFGIDRVPPTVKILSSEKNKDGDYVVRVEANDDFSGVNAVQGRFTFPAGLVARADEPQGNVYTLTVPGEVAEAVGYFELYASDRATNVVRQTVMLGGKMLLESDPTLKDLTHIGKYTESEQTGELLVQEGKLVLTGRADREVVKVRAGKTEVTVPDSGRFEIRPPVVEGKNTVTIEALNAAGDVVGAKTYTFVYDPQAPVVTITTPTERADIAAQVAKGTIHVEGSVSDNVDPVTEVDIDGVKYPVEGGKFAADVAVKPDKRNIMVRALDRAQNVGVGTIVLALADEATPLRLVANLGFSENFNAVSAENEALRPGDNGTYTFLYAGKFNRLPREFIVAGKPVKVNEDGTFETPVSLKEGITDFNVTIIDTNGKEVANTQVKVLLDLTAPTITMAKPNIHPDGALYLRAAGEVEFAGTVSDNAFGYELAINGDHVEQFLTIEDPGAEINKRDFSKKVAAADGDKILVLLKDHHDNTFAQLIPVIVDAEAPQVSVDVDAGEKFKADQKRMIKVRVEDKNLSDAAVYLDGNLVQARQTVLTPAPGAAIHLEKGTDKVASRPKATVAEKSDAAGTQDAPATDVGDASAEPATVTQPAAPAEPATVLSFEVGPDFEVGAHELLVTAADKAGNTAETAVPFEVVAPDSGHNDDERNPGGEIVVPGIDPDDLTDPDANNGWDEWRPGQVNVTGDSQSAQAKPAKSAAKLSNTGATVSGIAVIAGVLLLAGAFMRKRSNAR</sequence>
<evidence type="ECO:0000259" key="15">
    <source>
        <dbReference type="Pfam" id="PF06280"/>
    </source>
</evidence>
<dbReference type="InterPro" id="IPR050131">
    <property type="entry name" value="Peptidase_S8_subtilisin-like"/>
</dbReference>
<keyword evidence="11" id="KW-0812">Transmembrane</keyword>
<dbReference type="InterPro" id="IPR013783">
    <property type="entry name" value="Ig-like_fold"/>
</dbReference>
<keyword evidence="11" id="KW-0472">Membrane</keyword>
<evidence type="ECO:0000256" key="7">
    <source>
        <dbReference type="ARBA" id="ARBA00022825"/>
    </source>
</evidence>
<feature type="region of interest" description="Disordered" evidence="10">
    <location>
        <begin position="1525"/>
        <end position="1584"/>
    </location>
</feature>
<dbReference type="Gene3D" id="3.40.50.200">
    <property type="entry name" value="Peptidase S8/S53 domain"/>
    <property type="match status" value="1"/>
</dbReference>
<dbReference type="PROSITE" id="PS00138">
    <property type="entry name" value="SUBTILASE_SER"/>
    <property type="match status" value="1"/>
</dbReference>
<evidence type="ECO:0000256" key="10">
    <source>
        <dbReference type="SAM" id="MobiDB-lite"/>
    </source>
</evidence>
<feature type="domain" description="PA" evidence="14">
    <location>
        <begin position="392"/>
        <end position="469"/>
    </location>
</feature>
<dbReference type="Gene3D" id="2.60.40.1710">
    <property type="entry name" value="Subtilisin-like superfamily"/>
    <property type="match status" value="1"/>
</dbReference>
<dbReference type="PROSITE" id="PS00136">
    <property type="entry name" value="SUBTILASE_ASP"/>
    <property type="match status" value="1"/>
</dbReference>
<evidence type="ECO:0000256" key="2">
    <source>
        <dbReference type="ARBA" id="ARBA00022512"/>
    </source>
</evidence>
<reference evidence="16 17" key="1">
    <citation type="submission" date="2024-01" db="EMBL/GenBank/DDBJ databases">
        <title>Genomic analysis and antimicrobial resistance profiles of Trueperella pyogenes isolated from domestic and wild animals.</title>
        <authorList>
            <person name="Magossi G."/>
            <person name="Gzyl K.E."/>
            <person name="Holman D.B."/>
            <person name="Amat S."/>
        </authorList>
    </citation>
    <scope>NUCLEOTIDE SEQUENCE [LARGE SCALE GENOMIC DNA]</scope>
    <source>
        <strain evidence="16 17">1494</strain>
    </source>
</reference>
<dbReference type="PANTHER" id="PTHR43806">
    <property type="entry name" value="PEPTIDASE S8"/>
    <property type="match status" value="1"/>
</dbReference>
<dbReference type="RefSeq" id="WP_354671833.1">
    <property type="nucleotide sequence ID" value="NZ_CP158015.1"/>
</dbReference>
<dbReference type="InterPro" id="IPR036852">
    <property type="entry name" value="Peptidase_S8/S53_dom_sf"/>
</dbReference>
<dbReference type="InterPro" id="IPR010435">
    <property type="entry name" value="C5a/SBT2-like_Fn3"/>
</dbReference>
<feature type="compositionally biased region" description="Low complexity" evidence="10">
    <location>
        <begin position="1575"/>
        <end position="1584"/>
    </location>
</feature>
<evidence type="ECO:0000313" key="16">
    <source>
        <dbReference type="EMBL" id="MEW6953914.1"/>
    </source>
</evidence>
<keyword evidence="5 12" id="KW-0732">Signal</keyword>
<accession>A0ABV3N9M2</accession>
<dbReference type="InterPro" id="IPR000209">
    <property type="entry name" value="Peptidase_S8/S53_dom"/>
</dbReference>
<dbReference type="SUPFAM" id="SSF52743">
    <property type="entry name" value="Subtilisin-like"/>
    <property type="match status" value="1"/>
</dbReference>
<feature type="domain" description="Peptidase S8/S53" evidence="13">
    <location>
        <begin position="142"/>
        <end position="579"/>
    </location>
</feature>
<evidence type="ECO:0000256" key="1">
    <source>
        <dbReference type="ARBA" id="ARBA00011073"/>
    </source>
</evidence>
<dbReference type="Pfam" id="PF00082">
    <property type="entry name" value="Peptidase_S8"/>
    <property type="match status" value="1"/>
</dbReference>
<dbReference type="EMBL" id="JBAGNM010000001">
    <property type="protein sequence ID" value="MEW6953914.1"/>
    <property type="molecule type" value="Genomic_DNA"/>
</dbReference>
<feature type="active site" description="Charge relay system" evidence="8">
    <location>
        <position position="538"/>
    </location>
</feature>
<dbReference type="PROSITE" id="PS51892">
    <property type="entry name" value="SUBTILASE"/>
    <property type="match status" value="1"/>
</dbReference>
<protein>
    <submittedName>
        <fullName evidence="16">S8 family serine peptidase</fullName>
    </submittedName>
</protein>
<comment type="caution">
    <text evidence="16">The sequence shown here is derived from an EMBL/GenBank/DDBJ whole genome shotgun (WGS) entry which is preliminary data.</text>
</comment>
<dbReference type="PANTHER" id="PTHR43806:SF11">
    <property type="entry name" value="CEREVISIN-RELATED"/>
    <property type="match status" value="1"/>
</dbReference>
<feature type="chain" id="PRO_5047419085" evidence="12">
    <location>
        <begin position="24"/>
        <end position="1620"/>
    </location>
</feature>
<evidence type="ECO:0000256" key="12">
    <source>
        <dbReference type="SAM" id="SignalP"/>
    </source>
</evidence>
<gene>
    <name evidence="16" type="ORF">V3M73_02595</name>
</gene>
<dbReference type="Proteomes" id="UP001555100">
    <property type="component" value="Unassembled WGS sequence"/>
</dbReference>
<dbReference type="Gene3D" id="3.50.30.30">
    <property type="match status" value="1"/>
</dbReference>
<feature type="transmembrane region" description="Helical" evidence="11">
    <location>
        <begin position="1594"/>
        <end position="1613"/>
    </location>
</feature>
<feature type="region of interest" description="Disordered" evidence="10">
    <location>
        <begin position="24"/>
        <end position="45"/>
    </location>
</feature>
<evidence type="ECO:0000256" key="8">
    <source>
        <dbReference type="PROSITE-ProRule" id="PRU01240"/>
    </source>
</evidence>
<feature type="signal peptide" evidence="12">
    <location>
        <begin position="1"/>
        <end position="23"/>
    </location>
</feature>
<dbReference type="InterPro" id="IPR022398">
    <property type="entry name" value="Peptidase_S8_His-AS"/>
</dbReference>
<keyword evidence="7 8" id="KW-0720">Serine protease</keyword>
<evidence type="ECO:0000256" key="11">
    <source>
        <dbReference type="SAM" id="Phobius"/>
    </source>
</evidence>
<feature type="active site" description="Charge relay system" evidence="8">
    <location>
        <position position="202"/>
    </location>
</feature>
<evidence type="ECO:0000256" key="5">
    <source>
        <dbReference type="ARBA" id="ARBA00022729"/>
    </source>
</evidence>